<dbReference type="RefSeq" id="WP_142107570.1">
    <property type="nucleotide sequence ID" value="NZ_VFPH01000003.1"/>
</dbReference>
<gene>
    <name evidence="1" type="ORF">FB388_7811</name>
</gene>
<accession>A0A543FRF0</accession>
<dbReference type="Proteomes" id="UP000319818">
    <property type="component" value="Unassembled WGS sequence"/>
</dbReference>
<dbReference type="AlphaFoldDB" id="A0A543FRF0"/>
<evidence type="ECO:0000313" key="2">
    <source>
        <dbReference type="Proteomes" id="UP000319818"/>
    </source>
</evidence>
<dbReference type="EMBL" id="VFPH01000003">
    <property type="protein sequence ID" value="TQM36351.1"/>
    <property type="molecule type" value="Genomic_DNA"/>
</dbReference>
<protein>
    <submittedName>
        <fullName evidence="1">Uncharacterized protein</fullName>
    </submittedName>
</protein>
<keyword evidence="2" id="KW-1185">Reference proteome</keyword>
<evidence type="ECO:0000313" key="1">
    <source>
        <dbReference type="EMBL" id="TQM36351.1"/>
    </source>
</evidence>
<reference evidence="1 2" key="1">
    <citation type="submission" date="2019-06" db="EMBL/GenBank/DDBJ databases">
        <title>Sequencing the genomes of 1000 actinobacteria strains.</title>
        <authorList>
            <person name="Klenk H.-P."/>
        </authorList>
    </citation>
    <scope>NUCLEOTIDE SEQUENCE [LARGE SCALE GENOMIC DNA]</scope>
    <source>
        <strain evidence="1 2">DSM 45511</strain>
    </source>
</reference>
<comment type="caution">
    <text evidence="1">The sequence shown here is derived from an EMBL/GenBank/DDBJ whole genome shotgun (WGS) entry which is preliminary data.</text>
</comment>
<organism evidence="1 2">
    <name type="scientific">Pseudonocardia cypriaca</name>
    <dbReference type="NCBI Taxonomy" id="882449"/>
    <lineage>
        <taxon>Bacteria</taxon>
        <taxon>Bacillati</taxon>
        <taxon>Actinomycetota</taxon>
        <taxon>Actinomycetes</taxon>
        <taxon>Pseudonocardiales</taxon>
        <taxon>Pseudonocardiaceae</taxon>
        <taxon>Pseudonocardia</taxon>
    </lineage>
</organism>
<sequence length="76" mass="8448">MTGIAFVAVGGVLALVLLAVLIGNADARAQRDAWNRIARRRRELGEWERELIRAAESEGCPACRLLRERGKLHDPL</sequence>
<name>A0A543FRF0_9PSEU</name>
<proteinExistence type="predicted"/>